<keyword evidence="2" id="KW-1185">Reference proteome</keyword>
<dbReference type="Proteomes" id="UP000002026">
    <property type="component" value="Chromosome"/>
</dbReference>
<dbReference type="KEGG" id="shi:Shel_12610"/>
<reference evidence="1 2" key="1">
    <citation type="journal article" date="2009" name="Stand. Genomic Sci.">
        <title>Complete genome sequence of Slackia heliotrinireducens type strain (RHS 1).</title>
        <authorList>
            <person name="Pukall R."/>
            <person name="Lapidus A."/>
            <person name="Nolan M."/>
            <person name="Copeland A."/>
            <person name="Glavina Del Rio T."/>
            <person name="Lucas S."/>
            <person name="Chen F."/>
            <person name="Tice H."/>
            <person name="Cheng J.F."/>
            <person name="Chertkov O."/>
            <person name="Bruce D."/>
            <person name="Goodwin L."/>
            <person name="Kuske C."/>
            <person name="Brettin T."/>
            <person name="Detter J.C."/>
            <person name="Han C."/>
            <person name="Pitluck S."/>
            <person name="Pati A."/>
            <person name="Mavrommatis K."/>
            <person name="Ivanova N."/>
            <person name="Ovchinnikova G."/>
            <person name="Chen A."/>
            <person name="Palaniappan K."/>
            <person name="Schneider S."/>
            <person name="Rohde M."/>
            <person name="Chain P."/>
            <person name="D'haeseleer P."/>
            <person name="Goker M."/>
            <person name="Bristow J."/>
            <person name="Eisen J.A."/>
            <person name="Markowitz V."/>
            <person name="Kyrpides N.C."/>
            <person name="Klenk H.P."/>
            <person name="Hugenholtz P."/>
        </authorList>
    </citation>
    <scope>NUCLEOTIDE SEQUENCE [LARGE SCALE GENOMIC DNA]</scope>
    <source>
        <strain evidence="2">ATCC 29202 / DSM 20476 / NCTC 11029 / RHS 1</strain>
    </source>
</reference>
<sequence length="233" mass="26547">MICVGKRDLRRKPGNRPPKDRIYILTEGEATEIEYLKGICARLGLPKELVIIKKACNTDPKGIVDELVSAKKQNARLAKRGNDALIDQWWAVFDTEGRPHDLSAVVQKAKDNRVYLAISDPSFEFWLRLHFGYTTASYDSVGKLIKELRDSGYLPKYSEDNKHPDMDILYPLLPQAMKNARLLRAKHTQLGNDQPRTDCDLLIDAIAQQSRVSQLQFDPVVLVPEQLSMHICY</sequence>
<dbReference type="HOGENOM" id="CLU_090993_0_0_11"/>
<protein>
    <recommendedName>
        <fullName evidence="3">RloB-like protein</fullName>
    </recommendedName>
</protein>
<organism evidence="1 2">
    <name type="scientific">Slackia heliotrinireducens (strain ATCC 29202 / DSM 20476 / NCTC 11029 / RHS 1)</name>
    <name type="common">Peptococcus heliotrinreducens</name>
    <dbReference type="NCBI Taxonomy" id="471855"/>
    <lineage>
        <taxon>Bacteria</taxon>
        <taxon>Bacillati</taxon>
        <taxon>Actinomycetota</taxon>
        <taxon>Coriobacteriia</taxon>
        <taxon>Eggerthellales</taxon>
        <taxon>Eggerthellaceae</taxon>
        <taxon>Slackia</taxon>
    </lineage>
</organism>
<evidence type="ECO:0000313" key="1">
    <source>
        <dbReference type="EMBL" id="ACV22288.1"/>
    </source>
</evidence>
<dbReference type="InterPro" id="IPR025591">
    <property type="entry name" value="RloB"/>
</dbReference>
<evidence type="ECO:0008006" key="3">
    <source>
        <dbReference type="Google" id="ProtNLM"/>
    </source>
</evidence>
<dbReference type="AlphaFoldDB" id="C7N5V3"/>
<evidence type="ECO:0000313" key="2">
    <source>
        <dbReference type="Proteomes" id="UP000002026"/>
    </source>
</evidence>
<proteinExistence type="predicted"/>
<accession>C7N5V3</accession>
<name>C7N5V3_SLAHD</name>
<dbReference type="EMBL" id="CP001684">
    <property type="protein sequence ID" value="ACV22288.1"/>
    <property type="molecule type" value="Genomic_DNA"/>
</dbReference>
<dbReference type="Pfam" id="PF13707">
    <property type="entry name" value="RloB"/>
    <property type="match status" value="1"/>
</dbReference>
<gene>
    <name evidence="1" type="ordered locus">Shel_12610</name>
</gene>